<accession>A0ABP5DBH0</accession>
<dbReference type="InterPro" id="IPR050300">
    <property type="entry name" value="GDXG_lipolytic_enzyme"/>
</dbReference>
<dbReference type="InterPro" id="IPR029058">
    <property type="entry name" value="AB_hydrolase_fold"/>
</dbReference>
<evidence type="ECO:0000256" key="1">
    <source>
        <dbReference type="ARBA" id="ARBA00022801"/>
    </source>
</evidence>
<keyword evidence="1 3" id="KW-0378">Hydrolase</keyword>
<dbReference type="InterPro" id="IPR013094">
    <property type="entry name" value="AB_hydrolase_3"/>
</dbReference>
<dbReference type="PANTHER" id="PTHR48081:SF8">
    <property type="entry name" value="ALPHA_BETA HYDROLASE FOLD-3 DOMAIN-CONTAINING PROTEIN-RELATED"/>
    <property type="match status" value="1"/>
</dbReference>
<dbReference type="RefSeq" id="WP_344048233.1">
    <property type="nucleotide sequence ID" value="NZ_BAAAPB010000006.1"/>
</dbReference>
<gene>
    <name evidence="3" type="ORF">GCM10009798_41460</name>
</gene>
<dbReference type="EMBL" id="BAAAPB010000006">
    <property type="protein sequence ID" value="GAA1975918.1"/>
    <property type="molecule type" value="Genomic_DNA"/>
</dbReference>
<name>A0ABP5DBH0_9ACTN</name>
<organism evidence="3 4">
    <name type="scientific">Nocardioides panacihumi</name>
    <dbReference type="NCBI Taxonomy" id="400774"/>
    <lineage>
        <taxon>Bacteria</taxon>
        <taxon>Bacillati</taxon>
        <taxon>Actinomycetota</taxon>
        <taxon>Actinomycetes</taxon>
        <taxon>Propionibacteriales</taxon>
        <taxon>Nocardioidaceae</taxon>
        <taxon>Nocardioides</taxon>
    </lineage>
</organism>
<feature type="domain" description="Alpha/beta hydrolase fold-3" evidence="2">
    <location>
        <begin position="84"/>
        <end position="290"/>
    </location>
</feature>
<sequence length="314" mass="33766">MTTRLATRTRAFGVILKLMVSEPATAEAMVELRAKRERLRRSAVGQLVFGRPSRAVDTTDLVIETGSRLHVHRPKGLDGPLPVVVNFHGGGWAIGTPEQSDWLASRVAELTGSIVVSPTYRLAPEHPYPAAVDDAWAVLQWVAEHAADLGGDASRLAVMGDSAGGNLAAVTALMARDAGGPALRAQVLVYPAVEMYERYPSEDANAEALVLSSRQMHTFGHLYLGEAYGIEDWQASPIRAESHADLPPALILTAYHDPLRDHGSTYADALRLAGSEAELRDYGAGIHGFASLPGVVPVAREALDDVVAFLRRRL</sequence>
<evidence type="ECO:0000313" key="4">
    <source>
        <dbReference type="Proteomes" id="UP001500571"/>
    </source>
</evidence>
<dbReference type="PANTHER" id="PTHR48081">
    <property type="entry name" value="AB HYDROLASE SUPERFAMILY PROTEIN C4A8.06C"/>
    <property type="match status" value="1"/>
</dbReference>
<keyword evidence="4" id="KW-1185">Reference proteome</keyword>
<reference evidence="4" key="1">
    <citation type="journal article" date="2019" name="Int. J. Syst. Evol. Microbiol.">
        <title>The Global Catalogue of Microorganisms (GCM) 10K type strain sequencing project: providing services to taxonomists for standard genome sequencing and annotation.</title>
        <authorList>
            <consortium name="The Broad Institute Genomics Platform"/>
            <consortium name="The Broad Institute Genome Sequencing Center for Infectious Disease"/>
            <person name="Wu L."/>
            <person name="Ma J."/>
        </authorList>
    </citation>
    <scope>NUCLEOTIDE SEQUENCE [LARGE SCALE GENOMIC DNA]</scope>
    <source>
        <strain evidence="4">JCM 15309</strain>
    </source>
</reference>
<dbReference type="Gene3D" id="3.40.50.1820">
    <property type="entry name" value="alpha/beta hydrolase"/>
    <property type="match status" value="1"/>
</dbReference>
<evidence type="ECO:0000259" key="2">
    <source>
        <dbReference type="Pfam" id="PF07859"/>
    </source>
</evidence>
<dbReference type="Proteomes" id="UP001500571">
    <property type="component" value="Unassembled WGS sequence"/>
</dbReference>
<proteinExistence type="predicted"/>
<dbReference type="GO" id="GO:0016787">
    <property type="term" value="F:hydrolase activity"/>
    <property type="evidence" value="ECO:0007669"/>
    <property type="project" value="UniProtKB-KW"/>
</dbReference>
<evidence type="ECO:0000313" key="3">
    <source>
        <dbReference type="EMBL" id="GAA1975918.1"/>
    </source>
</evidence>
<protein>
    <submittedName>
        <fullName evidence="3">Alpha/beta hydrolase</fullName>
    </submittedName>
</protein>
<comment type="caution">
    <text evidence="3">The sequence shown here is derived from an EMBL/GenBank/DDBJ whole genome shotgun (WGS) entry which is preliminary data.</text>
</comment>
<dbReference type="SUPFAM" id="SSF53474">
    <property type="entry name" value="alpha/beta-Hydrolases"/>
    <property type="match status" value="1"/>
</dbReference>
<dbReference type="Pfam" id="PF07859">
    <property type="entry name" value="Abhydrolase_3"/>
    <property type="match status" value="1"/>
</dbReference>